<evidence type="ECO:0000313" key="2">
    <source>
        <dbReference type="Proteomes" id="UP000614610"/>
    </source>
</evidence>
<organism evidence="1 2">
    <name type="scientific">Orbilia oligospora</name>
    <name type="common">Nematode-trapping fungus</name>
    <name type="synonym">Arthrobotrys oligospora</name>
    <dbReference type="NCBI Taxonomy" id="2813651"/>
    <lineage>
        <taxon>Eukaryota</taxon>
        <taxon>Fungi</taxon>
        <taxon>Dikarya</taxon>
        <taxon>Ascomycota</taxon>
        <taxon>Pezizomycotina</taxon>
        <taxon>Orbiliomycetes</taxon>
        <taxon>Orbiliales</taxon>
        <taxon>Orbiliaceae</taxon>
        <taxon>Orbilia</taxon>
    </lineage>
</organism>
<evidence type="ECO:0000313" key="1">
    <source>
        <dbReference type="EMBL" id="KAF3201644.1"/>
    </source>
</evidence>
<dbReference type="Proteomes" id="UP000614610">
    <property type="component" value="Unassembled WGS sequence"/>
</dbReference>
<gene>
    <name evidence="1" type="ORF">TWF679_011262</name>
</gene>
<name>A0A8H8UYF5_ORBOL</name>
<dbReference type="EMBL" id="WIWT01000095">
    <property type="protein sequence ID" value="KAF3201644.1"/>
    <property type="molecule type" value="Genomic_DNA"/>
</dbReference>
<proteinExistence type="predicted"/>
<dbReference type="AlphaFoldDB" id="A0A8H8UYF5"/>
<sequence length="171" mass="17819">MGEKGVFSGTSENERPFIGFDAGRPNPSTFLAGDTSLRAGAIGVCSGVSKNAKGFVCGTITLGTGFLVTIGVFGVGDWTMGLSNFGVDGPAELGIAGTIGVNVLHSSGGVVGQYIDSDGDLGERRRILVNDLLARFKNLGRCFSALHVHSWAHWQPDDTSGKLERAAIFAD</sequence>
<accession>A0A8H8UYF5</accession>
<comment type="caution">
    <text evidence="1">The sequence shown here is derived from an EMBL/GenBank/DDBJ whole genome shotgun (WGS) entry which is preliminary data.</text>
</comment>
<protein>
    <submittedName>
        <fullName evidence="1">Uncharacterized protein</fullName>
    </submittedName>
</protein>
<reference evidence="1" key="1">
    <citation type="submission" date="2019-06" db="EMBL/GenBank/DDBJ databases">
        <authorList>
            <person name="Palmer J.M."/>
        </authorList>
    </citation>
    <scope>NUCLEOTIDE SEQUENCE</scope>
    <source>
        <strain evidence="1">TWF679</strain>
    </source>
</reference>